<dbReference type="EMBL" id="BGPR01000514">
    <property type="protein sequence ID" value="GBM24250.1"/>
    <property type="molecule type" value="Genomic_DNA"/>
</dbReference>
<protein>
    <submittedName>
        <fullName evidence="1">Uncharacterized protein</fullName>
    </submittedName>
</protein>
<proteinExistence type="predicted"/>
<evidence type="ECO:0000313" key="2">
    <source>
        <dbReference type="Proteomes" id="UP000499080"/>
    </source>
</evidence>
<dbReference type="OrthoDB" id="421226at2759"/>
<dbReference type="AlphaFoldDB" id="A0A4Y2E520"/>
<keyword evidence="2" id="KW-1185">Reference proteome</keyword>
<evidence type="ECO:0000313" key="1">
    <source>
        <dbReference type="EMBL" id="GBM24250.1"/>
    </source>
</evidence>
<accession>A0A4Y2E520</accession>
<reference evidence="1 2" key="1">
    <citation type="journal article" date="2019" name="Sci. Rep.">
        <title>Orb-weaving spider Araneus ventricosus genome elucidates the spidroin gene catalogue.</title>
        <authorList>
            <person name="Kono N."/>
            <person name="Nakamura H."/>
            <person name="Ohtoshi R."/>
            <person name="Moran D.A.P."/>
            <person name="Shinohara A."/>
            <person name="Yoshida Y."/>
            <person name="Fujiwara M."/>
            <person name="Mori M."/>
            <person name="Tomita M."/>
            <person name="Arakawa K."/>
        </authorList>
    </citation>
    <scope>NUCLEOTIDE SEQUENCE [LARGE SCALE GENOMIC DNA]</scope>
</reference>
<comment type="caution">
    <text evidence="1">The sequence shown here is derived from an EMBL/GenBank/DDBJ whole genome shotgun (WGS) entry which is preliminary data.</text>
</comment>
<name>A0A4Y2E520_ARAVE</name>
<dbReference type="Proteomes" id="UP000499080">
    <property type="component" value="Unassembled WGS sequence"/>
</dbReference>
<organism evidence="1 2">
    <name type="scientific">Araneus ventricosus</name>
    <name type="common">Orbweaver spider</name>
    <name type="synonym">Epeira ventricosa</name>
    <dbReference type="NCBI Taxonomy" id="182803"/>
    <lineage>
        <taxon>Eukaryota</taxon>
        <taxon>Metazoa</taxon>
        <taxon>Ecdysozoa</taxon>
        <taxon>Arthropoda</taxon>
        <taxon>Chelicerata</taxon>
        <taxon>Arachnida</taxon>
        <taxon>Araneae</taxon>
        <taxon>Araneomorphae</taxon>
        <taxon>Entelegynae</taxon>
        <taxon>Araneoidea</taxon>
        <taxon>Araneidae</taxon>
        <taxon>Araneus</taxon>
    </lineage>
</organism>
<sequence>MDLISLIEGGRGCYVREVAICENVGQNGGNGTIALDSTEKAIEGKRKQLIGVWTVKTGFSLEKVEQIMNYSSFLTFNYWFPILRQVG</sequence>
<gene>
    <name evidence="1" type="ORF">AVEN_22580_1</name>
</gene>